<dbReference type="Proteomes" id="UP000712281">
    <property type="component" value="Unassembled WGS sequence"/>
</dbReference>
<proteinExistence type="predicted"/>
<protein>
    <submittedName>
        <fullName evidence="1">Uncharacterized protein</fullName>
    </submittedName>
</protein>
<comment type="caution">
    <text evidence="1">The sequence shown here is derived from an EMBL/GenBank/DDBJ whole genome shotgun (WGS) entry which is preliminary data.</text>
</comment>
<evidence type="ECO:0000313" key="2">
    <source>
        <dbReference type="Proteomes" id="UP000712281"/>
    </source>
</evidence>
<dbReference type="EMBL" id="QGKW02001988">
    <property type="protein sequence ID" value="KAF2553549.1"/>
    <property type="molecule type" value="Genomic_DNA"/>
</dbReference>
<evidence type="ECO:0000313" key="1">
    <source>
        <dbReference type="EMBL" id="KAF2553549.1"/>
    </source>
</evidence>
<accession>A0A8S9H6M2</accession>
<sequence>MHIYSSCGLWKFDPLKGWGFAVDKNKRGRALYMKLTSSFEDIRRMAFENFGIDQNLFELELSYLPMVLISSIDCPPHNGTTTHDALRSEAAYKRRCGSLLPKTEACVHKWPQPEQIADPPTLLCTRLDSTSPPPQVWKFDNCTSSVIGKVRASVVFGDLLENESRSETRSLRLRLRRRRTPAEYYRPEGHRRRRDPLLEHFKSSFLSIAKGGGNN</sequence>
<dbReference type="AlphaFoldDB" id="A0A8S9H6M2"/>
<organism evidence="1 2">
    <name type="scientific">Brassica cretica</name>
    <name type="common">Mustard</name>
    <dbReference type="NCBI Taxonomy" id="69181"/>
    <lineage>
        <taxon>Eukaryota</taxon>
        <taxon>Viridiplantae</taxon>
        <taxon>Streptophyta</taxon>
        <taxon>Embryophyta</taxon>
        <taxon>Tracheophyta</taxon>
        <taxon>Spermatophyta</taxon>
        <taxon>Magnoliopsida</taxon>
        <taxon>eudicotyledons</taxon>
        <taxon>Gunneridae</taxon>
        <taxon>Pentapetalae</taxon>
        <taxon>rosids</taxon>
        <taxon>malvids</taxon>
        <taxon>Brassicales</taxon>
        <taxon>Brassicaceae</taxon>
        <taxon>Brassiceae</taxon>
        <taxon>Brassica</taxon>
    </lineage>
</organism>
<gene>
    <name evidence="1" type="ORF">F2Q68_00034599</name>
</gene>
<name>A0A8S9H6M2_BRACR</name>
<reference evidence="1" key="1">
    <citation type="submission" date="2019-12" db="EMBL/GenBank/DDBJ databases">
        <title>Genome sequencing and annotation of Brassica cretica.</title>
        <authorList>
            <person name="Studholme D.J."/>
            <person name="Sarris P.F."/>
        </authorList>
    </citation>
    <scope>NUCLEOTIDE SEQUENCE</scope>
    <source>
        <strain evidence="1">PFS-001/15</strain>
        <tissue evidence="1">Leaf</tissue>
    </source>
</reference>